<reference evidence="12" key="1">
    <citation type="submission" date="2019-11" db="EMBL/GenBank/DDBJ databases">
        <authorList>
            <person name="Feng L."/>
        </authorList>
    </citation>
    <scope>NUCLEOTIDE SEQUENCE</scope>
    <source>
        <strain evidence="12">CParaputrificumLFYP93</strain>
    </source>
</reference>
<evidence type="ECO:0000256" key="8">
    <source>
        <dbReference type="PROSITE-ProRule" id="PRU00169"/>
    </source>
</evidence>
<keyword evidence="6" id="KW-0804">Transcription</keyword>
<dbReference type="SMART" id="SM00448">
    <property type="entry name" value="REC"/>
    <property type="match status" value="1"/>
</dbReference>
<dbReference type="PROSITE" id="PS50110">
    <property type="entry name" value="RESPONSE_REGULATORY"/>
    <property type="match status" value="1"/>
</dbReference>
<dbReference type="InterPro" id="IPR011006">
    <property type="entry name" value="CheY-like_superfamily"/>
</dbReference>
<evidence type="ECO:0000256" key="5">
    <source>
        <dbReference type="ARBA" id="ARBA00023125"/>
    </source>
</evidence>
<dbReference type="FunFam" id="1.10.10.10:FF:000018">
    <property type="entry name" value="DNA-binding response regulator ResD"/>
    <property type="match status" value="1"/>
</dbReference>
<dbReference type="PANTHER" id="PTHR48111">
    <property type="entry name" value="REGULATOR OF RPOS"/>
    <property type="match status" value="1"/>
</dbReference>
<accession>A0A6N3ATQ3</accession>
<keyword evidence="3" id="KW-0902">Two-component regulatory system</keyword>
<evidence type="ECO:0000256" key="6">
    <source>
        <dbReference type="ARBA" id="ARBA00023163"/>
    </source>
</evidence>
<dbReference type="InterPro" id="IPR016032">
    <property type="entry name" value="Sig_transdc_resp-reg_C-effctor"/>
</dbReference>
<gene>
    <name evidence="12" type="primary">phoP_4</name>
    <name evidence="12" type="ORF">CPLFYP93_00997</name>
</gene>
<evidence type="ECO:0000256" key="4">
    <source>
        <dbReference type="ARBA" id="ARBA00023015"/>
    </source>
</evidence>
<comment type="function">
    <text evidence="7">May play the central regulatory role in sporulation. It may be an element of the effector pathway responsible for the activation of sporulation genes in response to nutritional stress. Spo0A may act in concert with spo0H (a sigma factor) to control the expression of some genes that are critical to the sporulation process.</text>
</comment>
<dbReference type="GO" id="GO:0000976">
    <property type="term" value="F:transcription cis-regulatory region binding"/>
    <property type="evidence" value="ECO:0007669"/>
    <property type="project" value="TreeGrafter"/>
</dbReference>
<dbReference type="PANTHER" id="PTHR48111:SF54">
    <property type="entry name" value="STAGE 0 SPORULATION PROTEIN A HOMOLOG"/>
    <property type="match status" value="1"/>
</dbReference>
<dbReference type="InterPro" id="IPR039420">
    <property type="entry name" value="WalR-like"/>
</dbReference>
<dbReference type="Gene3D" id="3.40.50.2300">
    <property type="match status" value="1"/>
</dbReference>
<dbReference type="PROSITE" id="PS51755">
    <property type="entry name" value="OMPR_PHOB"/>
    <property type="match status" value="1"/>
</dbReference>
<dbReference type="Gene3D" id="1.10.10.10">
    <property type="entry name" value="Winged helix-like DNA-binding domain superfamily/Winged helix DNA-binding domain"/>
    <property type="match status" value="1"/>
</dbReference>
<dbReference type="Gene3D" id="6.10.250.690">
    <property type="match status" value="1"/>
</dbReference>
<dbReference type="GO" id="GO:0032993">
    <property type="term" value="C:protein-DNA complex"/>
    <property type="evidence" value="ECO:0007669"/>
    <property type="project" value="TreeGrafter"/>
</dbReference>
<evidence type="ECO:0000259" key="10">
    <source>
        <dbReference type="PROSITE" id="PS50110"/>
    </source>
</evidence>
<dbReference type="GO" id="GO:0005829">
    <property type="term" value="C:cytosol"/>
    <property type="evidence" value="ECO:0007669"/>
    <property type="project" value="TreeGrafter"/>
</dbReference>
<keyword evidence="5 9" id="KW-0238">DNA-binding</keyword>
<dbReference type="CDD" id="cd00383">
    <property type="entry name" value="trans_reg_C"/>
    <property type="match status" value="1"/>
</dbReference>
<evidence type="ECO:0000256" key="9">
    <source>
        <dbReference type="PROSITE-ProRule" id="PRU01091"/>
    </source>
</evidence>
<dbReference type="SMART" id="SM00862">
    <property type="entry name" value="Trans_reg_C"/>
    <property type="match status" value="1"/>
</dbReference>
<dbReference type="GO" id="GO:0006355">
    <property type="term" value="P:regulation of DNA-templated transcription"/>
    <property type="evidence" value="ECO:0007669"/>
    <property type="project" value="InterPro"/>
</dbReference>
<evidence type="ECO:0000259" key="11">
    <source>
        <dbReference type="PROSITE" id="PS51755"/>
    </source>
</evidence>
<organism evidence="12">
    <name type="scientific">Clostridium paraputrificum</name>
    <dbReference type="NCBI Taxonomy" id="29363"/>
    <lineage>
        <taxon>Bacteria</taxon>
        <taxon>Bacillati</taxon>
        <taxon>Bacillota</taxon>
        <taxon>Clostridia</taxon>
        <taxon>Eubacteriales</taxon>
        <taxon>Clostridiaceae</taxon>
        <taxon>Clostridium</taxon>
    </lineage>
</organism>
<dbReference type="Pfam" id="PF00486">
    <property type="entry name" value="Trans_reg_C"/>
    <property type="match status" value="1"/>
</dbReference>
<dbReference type="RefSeq" id="WP_156559873.1">
    <property type="nucleotide sequence ID" value="NZ_CACRTV010000032.1"/>
</dbReference>
<feature type="modified residue" description="4-aspartylphosphate" evidence="8">
    <location>
        <position position="52"/>
    </location>
</feature>
<evidence type="ECO:0000256" key="3">
    <source>
        <dbReference type="ARBA" id="ARBA00023012"/>
    </source>
</evidence>
<dbReference type="InterPro" id="IPR001789">
    <property type="entry name" value="Sig_transdc_resp-reg_receiver"/>
</dbReference>
<sequence length="229" mass="26330">MTKILLVEDEESIRSFLKINLERNSFQVIEAGTGEEGIEKALLEKPEIIILDVMLPGIDGFQVCSRLRKEFPNVGIIMLTAKGQDMDKIMGLEFGADDYIIKPFNPLEVVLRVKAILRRIGISEDESSNKNKLIGGPFIIDLYSQKLLKNNKEIDVTPKEYMLMKLFIENPNKAFTRDELLNLIWGYNFFGDPKIIDVNIRRLRSKIEDDSSNPQYIETVWGIGYRWKG</sequence>
<evidence type="ECO:0000313" key="12">
    <source>
        <dbReference type="EMBL" id="VYT94991.1"/>
    </source>
</evidence>
<protein>
    <recommendedName>
        <fullName evidence="1">Stage 0 sporulation protein A homolog</fullName>
    </recommendedName>
</protein>
<dbReference type="Pfam" id="PF00072">
    <property type="entry name" value="Response_reg"/>
    <property type="match status" value="1"/>
</dbReference>
<dbReference type="GO" id="GO:0000156">
    <property type="term" value="F:phosphorelay response regulator activity"/>
    <property type="evidence" value="ECO:0007669"/>
    <property type="project" value="TreeGrafter"/>
</dbReference>
<feature type="domain" description="Response regulatory" evidence="10">
    <location>
        <begin position="3"/>
        <end position="117"/>
    </location>
</feature>
<keyword evidence="4" id="KW-0805">Transcription regulation</keyword>
<feature type="DNA-binding region" description="OmpR/PhoB-type" evidence="9">
    <location>
        <begin position="130"/>
        <end position="229"/>
    </location>
</feature>
<dbReference type="InterPro" id="IPR036388">
    <property type="entry name" value="WH-like_DNA-bd_sf"/>
</dbReference>
<dbReference type="AlphaFoldDB" id="A0A6N3ATQ3"/>
<dbReference type="CDD" id="cd17574">
    <property type="entry name" value="REC_OmpR"/>
    <property type="match status" value="1"/>
</dbReference>
<dbReference type="InterPro" id="IPR001867">
    <property type="entry name" value="OmpR/PhoB-type_DNA-bd"/>
</dbReference>
<evidence type="ECO:0000256" key="7">
    <source>
        <dbReference type="ARBA" id="ARBA00024867"/>
    </source>
</evidence>
<evidence type="ECO:0000256" key="2">
    <source>
        <dbReference type="ARBA" id="ARBA00022553"/>
    </source>
</evidence>
<dbReference type="SUPFAM" id="SSF52172">
    <property type="entry name" value="CheY-like"/>
    <property type="match status" value="1"/>
</dbReference>
<dbReference type="EMBL" id="CACRTV010000032">
    <property type="protein sequence ID" value="VYT94991.1"/>
    <property type="molecule type" value="Genomic_DNA"/>
</dbReference>
<keyword evidence="2 8" id="KW-0597">Phosphoprotein</keyword>
<dbReference type="FunFam" id="3.40.50.2300:FF:000001">
    <property type="entry name" value="DNA-binding response regulator PhoB"/>
    <property type="match status" value="1"/>
</dbReference>
<evidence type="ECO:0000256" key="1">
    <source>
        <dbReference type="ARBA" id="ARBA00018672"/>
    </source>
</evidence>
<dbReference type="SUPFAM" id="SSF46894">
    <property type="entry name" value="C-terminal effector domain of the bipartite response regulators"/>
    <property type="match status" value="1"/>
</dbReference>
<proteinExistence type="predicted"/>
<name>A0A6N3ATQ3_9CLOT</name>
<feature type="domain" description="OmpR/PhoB-type" evidence="11">
    <location>
        <begin position="130"/>
        <end position="229"/>
    </location>
</feature>